<dbReference type="OMA" id="KESVFWM"/>
<evidence type="ECO:0000313" key="4">
    <source>
        <dbReference type="EMBL" id="ERN20088.1"/>
    </source>
</evidence>
<organism evidence="4 5">
    <name type="scientific">Amborella trichopoda</name>
    <dbReference type="NCBI Taxonomy" id="13333"/>
    <lineage>
        <taxon>Eukaryota</taxon>
        <taxon>Viridiplantae</taxon>
        <taxon>Streptophyta</taxon>
        <taxon>Embryophyta</taxon>
        <taxon>Tracheophyta</taxon>
        <taxon>Spermatophyta</taxon>
        <taxon>Magnoliopsida</taxon>
        <taxon>Amborellales</taxon>
        <taxon>Amborellaceae</taxon>
        <taxon>Amborella</taxon>
    </lineage>
</organism>
<dbReference type="Gramene" id="ERN20088">
    <property type="protein sequence ID" value="ERN20088"/>
    <property type="gene ID" value="AMTR_s00066p00024150"/>
</dbReference>
<gene>
    <name evidence="4" type="ORF">AMTR_s00066p00024150</name>
</gene>
<evidence type="ECO:0000256" key="1">
    <source>
        <dbReference type="ARBA" id="ARBA00022723"/>
    </source>
</evidence>
<dbReference type="GO" id="GO:0046872">
    <property type="term" value="F:metal ion binding"/>
    <property type="evidence" value="ECO:0007669"/>
    <property type="project" value="UniProtKB-KW"/>
</dbReference>
<dbReference type="Proteomes" id="UP000017836">
    <property type="component" value="Unassembled WGS sequence"/>
</dbReference>
<dbReference type="eggNOG" id="KOG0143">
    <property type="taxonomic scope" value="Eukaryota"/>
</dbReference>
<dbReference type="InterPro" id="IPR027443">
    <property type="entry name" value="IPNS-like_sf"/>
</dbReference>
<dbReference type="AlphaFoldDB" id="U5DHT6"/>
<keyword evidence="1" id="KW-0479">Metal-binding</keyword>
<evidence type="ECO:0000259" key="3">
    <source>
        <dbReference type="Pfam" id="PF03171"/>
    </source>
</evidence>
<dbReference type="InterPro" id="IPR044861">
    <property type="entry name" value="IPNS-like_FE2OG_OXY"/>
</dbReference>
<dbReference type="STRING" id="13333.U5DHT6"/>
<dbReference type="InterPro" id="IPR050295">
    <property type="entry name" value="Plant_2OG-oxidoreductases"/>
</dbReference>
<keyword evidence="2" id="KW-0408">Iron</keyword>
<accession>U5DHT6</accession>
<dbReference type="HOGENOM" id="CLU_2149237_0_0_1"/>
<sequence>MGIEPRNAFSGFLRNKKSKKESVFWMNHYPQCPELQSSSYNLIGFGEHSDPQILLVTRSNSILGLQICLKDGSWVSVPSDPHSFYINVGDSLELMSIQKLSSFLVKNHMIFL</sequence>
<name>U5DHT6_AMBTC</name>
<dbReference type="Pfam" id="PF03171">
    <property type="entry name" value="2OG-FeII_Oxy"/>
    <property type="match status" value="1"/>
</dbReference>
<dbReference type="EMBL" id="KI392060">
    <property type="protein sequence ID" value="ERN20088.1"/>
    <property type="molecule type" value="Genomic_DNA"/>
</dbReference>
<evidence type="ECO:0000313" key="5">
    <source>
        <dbReference type="Proteomes" id="UP000017836"/>
    </source>
</evidence>
<evidence type="ECO:0000256" key="2">
    <source>
        <dbReference type="ARBA" id="ARBA00023004"/>
    </source>
</evidence>
<dbReference type="PANTHER" id="PTHR47991">
    <property type="entry name" value="OXOGLUTARATE/IRON-DEPENDENT DIOXYGENASE"/>
    <property type="match status" value="1"/>
</dbReference>
<reference evidence="5" key="1">
    <citation type="journal article" date="2013" name="Science">
        <title>The Amborella genome and the evolution of flowering plants.</title>
        <authorList>
            <consortium name="Amborella Genome Project"/>
        </authorList>
    </citation>
    <scope>NUCLEOTIDE SEQUENCE [LARGE SCALE GENOMIC DNA]</scope>
</reference>
<dbReference type="Gene3D" id="2.60.120.330">
    <property type="entry name" value="B-lactam Antibiotic, Isopenicillin N Synthase, Chain"/>
    <property type="match status" value="1"/>
</dbReference>
<proteinExistence type="predicted"/>
<dbReference type="SUPFAM" id="SSF51197">
    <property type="entry name" value="Clavaminate synthase-like"/>
    <property type="match status" value="1"/>
</dbReference>
<keyword evidence="5" id="KW-1185">Reference proteome</keyword>
<protein>
    <recommendedName>
        <fullName evidence="3">Isopenicillin N synthase-like Fe(2+) 2OG dioxygenase domain-containing protein</fullName>
    </recommendedName>
</protein>
<feature type="domain" description="Isopenicillin N synthase-like Fe(2+) 2OG dioxygenase" evidence="3">
    <location>
        <begin position="21"/>
        <end position="101"/>
    </location>
</feature>